<feature type="compositionally biased region" description="Basic and acidic residues" evidence="1">
    <location>
        <begin position="136"/>
        <end position="151"/>
    </location>
</feature>
<evidence type="ECO:0000313" key="3">
    <source>
        <dbReference type="Proteomes" id="UP000054383"/>
    </source>
</evidence>
<feature type="compositionally biased region" description="Pro residues" evidence="1">
    <location>
        <begin position="45"/>
        <end position="59"/>
    </location>
</feature>
<feature type="compositionally biased region" description="Acidic residues" evidence="1">
    <location>
        <begin position="399"/>
        <end position="414"/>
    </location>
</feature>
<feature type="compositionally biased region" description="Pro residues" evidence="1">
    <location>
        <begin position="71"/>
        <end position="93"/>
    </location>
</feature>
<dbReference type="OrthoDB" id="5431097at2759"/>
<feature type="region of interest" description="Disordered" evidence="1">
    <location>
        <begin position="1"/>
        <end position="265"/>
    </location>
</feature>
<dbReference type="Proteomes" id="UP000054383">
    <property type="component" value="Unassembled WGS sequence"/>
</dbReference>
<keyword evidence="3" id="KW-1185">Reference proteome</keyword>
<feature type="compositionally biased region" description="Low complexity" evidence="1">
    <location>
        <begin position="124"/>
        <end position="135"/>
    </location>
</feature>
<evidence type="ECO:0000313" key="2">
    <source>
        <dbReference type="EMBL" id="CRG91426.1"/>
    </source>
</evidence>
<dbReference type="AlphaFoldDB" id="A0A0U1M934"/>
<feature type="compositionally biased region" description="Low complexity" evidence="1">
    <location>
        <begin position="446"/>
        <end position="458"/>
    </location>
</feature>
<organism evidence="2 3">
    <name type="scientific">Talaromyces islandicus</name>
    <name type="common">Penicillium islandicum</name>
    <dbReference type="NCBI Taxonomy" id="28573"/>
    <lineage>
        <taxon>Eukaryota</taxon>
        <taxon>Fungi</taxon>
        <taxon>Dikarya</taxon>
        <taxon>Ascomycota</taxon>
        <taxon>Pezizomycotina</taxon>
        <taxon>Eurotiomycetes</taxon>
        <taxon>Eurotiomycetidae</taxon>
        <taxon>Eurotiales</taxon>
        <taxon>Trichocomaceae</taxon>
        <taxon>Talaromyces</taxon>
        <taxon>Talaromyces sect. Islandici</taxon>
    </lineage>
</organism>
<feature type="compositionally biased region" description="Pro residues" evidence="1">
    <location>
        <begin position="232"/>
        <end position="260"/>
    </location>
</feature>
<evidence type="ECO:0000256" key="1">
    <source>
        <dbReference type="SAM" id="MobiDB-lite"/>
    </source>
</evidence>
<feature type="compositionally biased region" description="Basic residues" evidence="1">
    <location>
        <begin position="94"/>
        <end position="114"/>
    </location>
</feature>
<protein>
    <submittedName>
        <fullName evidence="2">Uncharacterized protein</fullName>
    </submittedName>
</protein>
<feature type="compositionally biased region" description="Polar residues" evidence="1">
    <location>
        <begin position="388"/>
        <end position="398"/>
    </location>
</feature>
<dbReference type="PRINTS" id="PR01217">
    <property type="entry name" value="PRICHEXTENSN"/>
</dbReference>
<name>A0A0U1M934_TALIS</name>
<gene>
    <name evidence="2" type="ORF">PISL3812_08474</name>
</gene>
<dbReference type="STRING" id="28573.A0A0U1M934"/>
<feature type="compositionally biased region" description="Low complexity" evidence="1">
    <location>
        <begin position="415"/>
        <end position="426"/>
    </location>
</feature>
<accession>A0A0U1M934</accession>
<feature type="compositionally biased region" description="Basic and acidic residues" evidence="1">
    <location>
        <begin position="163"/>
        <end position="177"/>
    </location>
</feature>
<sequence>MTAASPAAPPPVGENGVNHAMNMPRFHPIAINPNNQAQTSAASPAPAPAPAPAQHPPPYRSFGEQHGLATAPPPPPPYHAPAPLLPQQQLPPPHHGHGHPHPHPLHHQHQHPQHPPHPGPPPSLSQSHQPLPSQLDHIEARLRQIEHEESSRAAARAHTLSVRKREDEEFRMITERAEAEEEELRRRKKRLKRESMGLTVDGQVESPPGPPSRRLSETSAATTLAFFKQQSPPEPRPPDMRPPPPSAIIQQQPPPPPPAPAATMAPAPARVSPMVNMNGPGPFRKKQKYTIKNAEAWGERHGRPATRDPAGRPLWKRPSDGQLVYLDCPSPDCGKSDFLTLHGFMCHLTKKHKDRSMGSQSRALDLCGTVYDPNAPRAQRPGMKRGSTEGSAAGSMNTEEPEEFSSGSDDEDQSESQQQQPQQPAEVKNEDSTAISPPEVANGTASTPSDSPQQSTSSNKASIASMIDSNVRAEVWRPSEPAPSMKEEPAPEPASNEVKA</sequence>
<feature type="region of interest" description="Disordered" evidence="1">
    <location>
        <begin position="374"/>
        <end position="500"/>
    </location>
</feature>
<dbReference type="OMA" id="RYHPIAM"/>
<dbReference type="EMBL" id="CVMT01000009">
    <property type="protein sequence ID" value="CRG91426.1"/>
    <property type="molecule type" value="Genomic_DNA"/>
</dbReference>
<reference evidence="2 3" key="1">
    <citation type="submission" date="2015-04" db="EMBL/GenBank/DDBJ databases">
        <authorList>
            <person name="Syromyatnikov M.Y."/>
            <person name="Popov V.N."/>
        </authorList>
    </citation>
    <scope>NUCLEOTIDE SEQUENCE [LARGE SCALE GENOMIC DNA]</scope>
    <source>
        <strain evidence="2">WF-38-12</strain>
    </source>
</reference>
<proteinExistence type="predicted"/>